<protein>
    <recommendedName>
        <fullName evidence="4">CCHC-type domain-containing protein</fullName>
    </recommendedName>
</protein>
<dbReference type="Proteomes" id="UP000265703">
    <property type="component" value="Unassembled WGS sequence"/>
</dbReference>
<evidence type="ECO:0000256" key="1">
    <source>
        <dbReference type="SAM" id="MobiDB-lite"/>
    </source>
</evidence>
<dbReference type="EMBL" id="QKYT01000127">
    <property type="protein sequence ID" value="RIA92405.1"/>
    <property type="molecule type" value="Genomic_DNA"/>
</dbReference>
<evidence type="ECO:0008006" key="4">
    <source>
        <dbReference type="Google" id="ProtNLM"/>
    </source>
</evidence>
<proteinExistence type="predicted"/>
<dbReference type="OrthoDB" id="2395141at2759"/>
<evidence type="ECO:0000313" key="3">
    <source>
        <dbReference type="Proteomes" id="UP000265703"/>
    </source>
</evidence>
<reference evidence="2 3" key="1">
    <citation type="submission" date="2018-06" db="EMBL/GenBank/DDBJ databases">
        <title>Comparative genomics reveals the genomic features of Rhizophagus irregularis, R. cerebriforme, R. diaphanum and Gigaspora rosea, and their symbiotic lifestyle signature.</title>
        <authorList>
            <person name="Morin E."/>
            <person name="San Clemente H."/>
            <person name="Chen E.C.H."/>
            <person name="De La Providencia I."/>
            <person name="Hainaut M."/>
            <person name="Kuo A."/>
            <person name="Kohler A."/>
            <person name="Murat C."/>
            <person name="Tang N."/>
            <person name="Roy S."/>
            <person name="Loubradou J."/>
            <person name="Henrissat B."/>
            <person name="Grigoriev I.V."/>
            <person name="Corradi N."/>
            <person name="Roux C."/>
            <person name="Martin F.M."/>
        </authorList>
    </citation>
    <scope>NUCLEOTIDE SEQUENCE [LARGE SCALE GENOMIC DNA]</scope>
    <source>
        <strain evidence="2 3">DAOM 227022</strain>
    </source>
</reference>
<dbReference type="STRING" id="658196.A0A397T7U4"/>
<feature type="region of interest" description="Disordered" evidence="1">
    <location>
        <begin position="63"/>
        <end position="90"/>
    </location>
</feature>
<comment type="caution">
    <text evidence="2">The sequence shown here is derived from an EMBL/GenBank/DDBJ whole genome shotgun (WGS) entry which is preliminary data.</text>
</comment>
<accession>A0A397T7U4</accession>
<dbReference type="AlphaFoldDB" id="A0A397T7U4"/>
<evidence type="ECO:0000313" key="2">
    <source>
        <dbReference type="EMBL" id="RIA92405.1"/>
    </source>
</evidence>
<keyword evidence="3" id="KW-1185">Reference proteome</keyword>
<organism evidence="2 3">
    <name type="scientific">Glomus cerebriforme</name>
    <dbReference type="NCBI Taxonomy" id="658196"/>
    <lineage>
        <taxon>Eukaryota</taxon>
        <taxon>Fungi</taxon>
        <taxon>Fungi incertae sedis</taxon>
        <taxon>Mucoromycota</taxon>
        <taxon>Glomeromycotina</taxon>
        <taxon>Glomeromycetes</taxon>
        <taxon>Glomerales</taxon>
        <taxon>Glomeraceae</taxon>
        <taxon>Glomus</taxon>
    </lineage>
</organism>
<gene>
    <name evidence="2" type="ORF">C1645_820756</name>
</gene>
<name>A0A397T7U4_9GLOM</name>
<feature type="compositionally biased region" description="Basic residues" evidence="1">
    <location>
        <begin position="63"/>
        <end position="78"/>
    </location>
</feature>
<sequence length="111" mass="12787">MTDKSFLEDLPDECRASKFQATELLKQPEINQGIFYLIALIQNDVDKWKQKSKSALNEKLFYGKKPRKGRPKGTKRIKSAIEPSKSNKNQRHCKICRQAGHYSSTCAQNEK</sequence>